<evidence type="ECO:0000313" key="3">
    <source>
        <dbReference type="Proteomes" id="UP000283255"/>
    </source>
</evidence>
<dbReference type="OrthoDB" id="6160351at2"/>
<feature type="transmembrane region" description="Helical" evidence="1">
    <location>
        <begin position="85"/>
        <end position="103"/>
    </location>
</feature>
<sequence length="326" mass="37742">MLNKILKYGPDAYRAKQAQDLAAEKPLFGGVLKQKQQTLNLSAPSRWFDHRFFDKATPKFTAQFAKPEYQSAALRFDAEMLRIPHYINGGGGMNALILTLWAFGWGAKYALFPFITLVCFLIAYLDIKAGDDVTYIQAYFNALIFSHSIITLPCFIMGQIAKLYQYYQAKKDPVIAKRHFELNRQTGQVIFYHEETEAVEASLPFREFVAEIHPKLSHQGIVVRNEVYIRHYKSTWYEFNAAQLGNDRTLSDAYALWNFIQCYMDTSQALPDIPQLEIWRKIDPASIAADQASGRQEDYWQQYNKWQLFKKKWHQSAFNQAETGVV</sequence>
<name>A0A418YAZ0_9GAMM</name>
<evidence type="ECO:0000313" key="2">
    <source>
        <dbReference type="EMBL" id="RJG40129.1"/>
    </source>
</evidence>
<dbReference type="EMBL" id="QZCH01000028">
    <property type="protein sequence ID" value="RJG40129.1"/>
    <property type="molecule type" value="Genomic_DNA"/>
</dbReference>
<evidence type="ECO:0000256" key="1">
    <source>
        <dbReference type="SAM" id="Phobius"/>
    </source>
</evidence>
<protein>
    <submittedName>
        <fullName evidence="2">Uncharacterized protein</fullName>
    </submittedName>
</protein>
<keyword evidence="3" id="KW-1185">Reference proteome</keyword>
<accession>A0A418YAZ0</accession>
<reference evidence="2 3" key="1">
    <citation type="submission" date="2018-09" db="EMBL/GenBank/DDBJ databases">
        <authorList>
            <person name="Wang F."/>
        </authorList>
    </citation>
    <scope>NUCLEOTIDE SEQUENCE [LARGE SCALE GENOMIC DNA]</scope>
    <source>
        <strain evidence="2 3">PLHSC7-2</strain>
    </source>
</reference>
<keyword evidence="1" id="KW-1133">Transmembrane helix</keyword>
<gene>
    <name evidence="2" type="ORF">D1Z90_16930</name>
</gene>
<proteinExistence type="predicted"/>
<feature type="transmembrane region" description="Helical" evidence="1">
    <location>
        <begin position="139"/>
        <end position="161"/>
    </location>
</feature>
<organism evidence="2 3">
    <name type="scientific">Motilimonas pumila</name>
    <dbReference type="NCBI Taxonomy" id="2303987"/>
    <lineage>
        <taxon>Bacteria</taxon>
        <taxon>Pseudomonadati</taxon>
        <taxon>Pseudomonadota</taxon>
        <taxon>Gammaproteobacteria</taxon>
        <taxon>Alteromonadales</taxon>
        <taxon>Alteromonadales genera incertae sedis</taxon>
        <taxon>Motilimonas</taxon>
    </lineage>
</organism>
<comment type="caution">
    <text evidence="2">The sequence shown here is derived from an EMBL/GenBank/DDBJ whole genome shotgun (WGS) entry which is preliminary data.</text>
</comment>
<keyword evidence="1" id="KW-0472">Membrane</keyword>
<dbReference type="Proteomes" id="UP000283255">
    <property type="component" value="Unassembled WGS sequence"/>
</dbReference>
<dbReference type="AlphaFoldDB" id="A0A418YAZ0"/>
<reference evidence="2 3" key="2">
    <citation type="submission" date="2019-01" db="EMBL/GenBank/DDBJ databases">
        <title>Motilimonas pumilus sp. nov., isolated from the gut of sea cucumber (Apostichopus japonicus).</title>
        <authorList>
            <person name="Wang F.-Q."/>
            <person name="Ren L.-H."/>
            <person name="Lin Y.-W."/>
            <person name="Sun G.-H."/>
            <person name="Du Z.-J."/>
            <person name="Zhao J.-X."/>
            <person name="Liu X.-J."/>
            <person name="Liu L.-J."/>
        </authorList>
    </citation>
    <scope>NUCLEOTIDE SEQUENCE [LARGE SCALE GENOMIC DNA]</scope>
    <source>
        <strain evidence="2 3">PLHSC7-2</strain>
    </source>
</reference>
<feature type="transmembrane region" description="Helical" evidence="1">
    <location>
        <begin position="109"/>
        <end position="127"/>
    </location>
</feature>
<keyword evidence="1" id="KW-0812">Transmembrane</keyword>
<dbReference type="RefSeq" id="WP_119911979.1">
    <property type="nucleotide sequence ID" value="NZ_QZCH01000028.1"/>
</dbReference>